<evidence type="ECO:0000313" key="3">
    <source>
        <dbReference type="Proteomes" id="UP001196413"/>
    </source>
</evidence>
<name>A0AAD5QIN2_PARTN</name>
<dbReference type="EMBL" id="JAHQIW010000459">
    <property type="protein sequence ID" value="KAJ1348251.1"/>
    <property type="molecule type" value="Genomic_DNA"/>
</dbReference>
<dbReference type="Proteomes" id="UP001196413">
    <property type="component" value="Unassembled WGS sequence"/>
</dbReference>
<sequence>MVVEQEPGRAVVSTRPRKGENAVLFPVARHIRGDNLPFGGIKLIITGDFLQLPPIGERNSAYPAGGLMPKTDSLFPIQYSSAIAERLVLNASTQVMLLKNIDLSRGLSNGSRGVVARFSKNGFPVVKFLSNQEEVEISPVRFSVRIPGLQEPGL</sequence>
<accession>A0AAD5QIN2</accession>
<gene>
    <name evidence="2" type="ORF">KIN20_003508</name>
</gene>
<feature type="domain" description="DNA helicase Pif1-like 2B" evidence="1">
    <location>
        <begin position="84"/>
        <end position="118"/>
    </location>
</feature>
<dbReference type="InterPro" id="IPR051055">
    <property type="entry name" value="PIF1_helicase"/>
</dbReference>
<dbReference type="AlphaFoldDB" id="A0AAD5QIN2"/>
<organism evidence="2 3">
    <name type="scientific">Parelaphostrongylus tenuis</name>
    <name type="common">Meningeal worm</name>
    <dbReference type="NCBI Taxonomy" id="148309"/>
    <lineage>
        <taxon>Eukaryota</taxon>
        <taxon>Metazoa</taxon>
        <taxon>Ecdysozoa</taxon>
        <taxon>Nematoda</taxon>
        <taxon>Chromadorea</taxon>
        <taxon>Rhabditida</taxon>
        <taxon>Rhabditina</taxon>
        <taxon>Rhabditomorpha</taxon>
        <taxon>Strongyloidea</taxon>
        <taxon>Metastrongylidae</taxon>
        <taxon>Parelaphostrongylus</taxon>
    </lineage>
</organism>
<proteinExistence type="predicted"/>
<dbReference type="Pfam" id="PF21530">
    <property type="entry name" value="Pif1_2B_dom"/>
    <property type="match status" value="1"/>
</dbReference>
<reference evidence="2" key="1">
    <citation type="submission" date="2021-06" db="EMBL/GenBank/DDBJ databases">
        <title>Parelaphostrongylus tenuis whole genome reference sequence.</title>
        <authorList>
            <person name="Garwood T.J."/>
            <person name="Larsen P.A."/>
            <person name="Fountain-Jones N.M."/>
            <person name="Garbe J.R."/>
            <person name="Macchietto M.G."/>
            <person name="Kania S.A."/>
            <person name="Gerhold R.W."/>
            <person name="Richards J.E."/>
            <person name="Wolf T.M."/>
        </authorList>
    </citation>
    <scope>NUCLEOTIDE SEQUENCE</scope>
    <source>
        <strain evidence="2">MNPRO001-30</strain>
        <tissue evidence="2">Meninges</tissue>
    </source>
</reference>
<evidence type="ECO:0000259" key="1">
    <source>
        <dbReference type="Pfam" id="PF21530"/>
    </source>
</evidence>
<protein>
    <recommendedName>
        <fullName evidence="1">DNA helicase Pif1-like 2B domain-containing protein</fullName>
    </recommendedName>
</protein>
<comment type="caution">
    <text evidence="2">The sequence shown here is derived from an EMBL/GenBank/DDBJ whole genome shotgun (WGS) entry which is preliminary data.</text>
</comment>
<dbReference type="SUPFAM" id="SSF52540">
    <property type="entry name" value="P-loop containing nucleoside triphosphate hydrolases"/>
    <property type="match status" value="1"/>
</dbReference>
<dbReference type="PANTHER" id="PTHR47642">
    <property type="entry name" value="ATP-DEPENDENT DNA HELICASE"/>
    <property type="match status" value="1"/>
</dbReference>
<dbReference type="InterPro" id="IPR027417">
    <property type="entry name" value="P-loop_NTPase"/>
</dbReference>
<evidence type="ECO:0000313" key="2">
    <source>
        <dbReference type="EMBL" id="KAJ1348251.1"/>
    </source>
</evidence>
<keyword evidence="3" id="KW-1185">Reference proteome</keyword>
<dbReference type="PANTHER" id="PTHR47642:SF7">
    <property type="entry name" value="ATP-DEPENDENT DNA HELICASE PIF1"/>
    <property type="match status" value="1"/>
</dbReference>
<dbReference type="InterPro" id="IPR049163">
    <property type="entry name" value="Pif1-like_2B_dom"/>
</dbReference>